<proteinExistence type="predicted"/>
<keyword evidence="1" id="KW-0812">Transmembrane</keyword>
<evidence type="ECO:0000313" key="3">
    <source>
        <dbReference type="EMBL" id="MBB6693337.1"/>
    </source>
</evidence>
<evidence type="ECO:0000256" key="1">
    <source>
        <dbReference type="SAM" id="Phobius"/>
    </source>
</evidence>
<evidence type="ECO:0000313" key="4">
    <source>
        <dbReference type="Proteomes" id="UP000553776"/>
    </source>
</evidence>
<gene>
    <name evidence="3" type="ORF">H7B90_18180</name>
</gene>
<sequence>MKPSGAEGRTLRNVAIFSAAALSCGWLGRLVDLKAESDASGSLGQLIWIVVPLLTMTILRTRAGDGWKDFGLRPRMKGNGFPYAVSLLFFPVLAALVAGAGALLGWADVSGPASSLIAGVFAALLPQFVKNLFEEFAWRGYMAPRLLGLGYPRLAVHVAVGLVWGAWHIPYLHLFFDTGESMATFIPRMMIGVVAMAVLYGEIRLATGSVWPAVLMHTVGNAVVNTLVLDRYFVAREGDGWIAAPSPEGLLAIALTGLAGLWMYKRAGVKRRGG</sequence>
<feature type="domain" description="CAAX prenyl protease 2/Lysostaphin resistance protein A-like" evidence="2">
    <location>
        <begin position="120"/>
        <end position="223"/>
    </location>
</feature>
<dbReference type="EMBL" id="JACJVR010000070">
    <property type="protein sequence ID" value="MBB6693337.1"/>
    <property type="molecule type" value="Genomic_DNA"/>
</dbReference>
<protein>
    <submittedName>
        <fullName evidence="3">CPBP family intramembrane metalloprotease</fullName>
    </submittedName>
</protein>
<reference evidence="3 4" key="1">
    <citation type="submission" date="2020-08" db="EMBL/GenBank/DDBJ databases">
        <title>Cohnella phylogeny.</title>
        <authorList>
            <person name="Dunlap C."/>
        </authorList>
    </citation>
    <scope>NUCLEOTIDE SEQUENCE [LARGE SCALE GENOMIC DNA]</scope>
    <source>
        <strain evidence="3 4">DSM 25239</strain>
    </source>
</reference>
<feature type="transmembrane region" description="Helical" evidence="1">
    <location>
        <begin position="113"/>
        <end position="133"/>
    </location>
</feature>
<dbReference type="GO" id="GO:0006508">
    <property type="term" value="P:proteolysis"/>
    <property type="evidence" value="ECO:0007669"/>
    <property type="project" value="UniProtKB-KW"/>
</dbReference>
<dbReference type="PANTHER" id="PTHR35797">
    <property type="entry name" value="PROTEASE-RELATED"/>
    <property type="match status" value="1"/>
</dbReference>
<feature type="transmembrane region" description="Helical" evidence="1">
    <location>
        <begin position="43"/>
        <end position="59"/>
    </location>
</feature>
<dbReference type="GO" id="GO:0080120">
    <property type="term" value="P:CAAX-box protein maturation"/>
    <property type="evidence" value="ECO:0007669"/>
    <property type="project" value="UniProtKB-ARBA"/>
</dbReference>
<dbReference type="AlphaFoldDB" id="A0A841TXP0"/>
<feature type="transmembrane region" description="Helical" evidence="1">
    <location>
        <begin position="154"/>
        <end position="173"/>
    </location>
</feature>
<dbReference type="InterPro" id="IPR003675">
    <property type="entry name" value="Rce1/LyrA-like_dom"/>
</dbReference>
<dbReference type="Pfam" id="PF02517">
    <property type="entry name" value="Rce1-like"/>
    <property type="match status" value="1"/>
</dbReference>
<dbReference type="PANTHER" id="PTHR35797:SF1">
    <property type="entry name" value="PROTEASE"/>
    <property type="match status" value="1"/>
</dbReference>
<dbReference type="RefSeq" id="WP_185137316.1">
    <property type="nucleotide sequence ID" value="NZ_JACJVR010000070.1"/>
</dbReference>
<keyword evidence="4" id="KW-1185">Reference proteome</keyword>
<dbReference type="PROSITE" id="PS51257">
    <property type="entry name" value="PROKAR_LIPOPROTEIN"/>
    <property type="match status" value="1"/>
</dbReference>
<keyword evidence="3" id="KW-0378">Hydrolase</keyword>
<keyword evidence="3" id="KW-0482">Metalloprotease</keyword>
<keyword evidence="3" id="KW-0645">Protease</keyword>
<feature type="transmembrane region" description="Helical" evidence="1">
    <location>
        <begin position="80"/>
        <end position="107"/>
    </location>
</feature>
<organism evidence="3 4">
    <name type="scientific">Cohnella xylanilytica</name>
    <dbReference type="NCBI Taxonomy" id="557555"/>
    <lineage>
        <taxon>Bacteria</taxon>
        <taxon>Bacillati</taxon>
        <taxon>Bacillota</taxon>
        <taxon>Bacilli</taxon>
        <taxon>Bacillales</taxon>
        <taxon>Paenibacillaceae</taxon>
        <taxon>Cohnella</taxon>
    </lineage>
</organism>
<keyword evidence="1" id="KW-1133">Transmembrane helix</keyword>
<comment type="caution">
    <text evidence="3">The sequence shown here is derived from an EMBL/GenBank/DDBJ whole genome shotgun (WGS) entry which is preliminary data.</text>
</comment>
<dbReference type="InterPro" id="IPR042150">
    <property type="entry name" value="MmRce1-like"/>
</dbReference>
<evidence type="ECO:0000259" key="2">
    <source>
        <dbReference type="Pfam" id="PF02517"/>
    </source>
</evidence>
<dbReference type="GO" id="GO:0004175">
    <property type="term" value="F:endopeptidase activity"/>
    <property type="evidence" value="ECO:0007669"/>
    <property type="project" value="UniProtKB-ARBA"/>
</dbReference>
<feature type="transmembrane region" description="Helical" evidence="1">
    <location>
        <begin position="241"/>
        <end position="264"/>
    </location>
</feature>
<dbReference type="GO" id="GO:0008237">
    <property type="term" value="F:metallopeptidase activity"/>
    <property type="evidence" value="ECO:0007669"/>
    <property type="project" value="UniProtKB-KW"/>
</dbReference>
<feature type="transmembrane region" description="Helical" evidence="1">
    <location>
        <begin position="185"/>
        <end position="203"/>
    </location>
</feature>
<dbReference type="Proteomes" id="UP000553776">
    <property type="component" value="Unassembled WGS sequence"/>
</dbReference>
<keyword evidence="1" id="KW-0472">Membrane</keyword>
<accession>A0A841TXP0</accession>
<feature type="transmembrane region" description="Helical" evidence="1">
    <location>
        <begin position="210"/>
        <end position="229"/>
    </location>
</feature>
<feature type="transmembrane region" description="Helical" evidence="1">
    <location>
        <begin position="12"/>
        <end position="31"/>
    </location>
</feature>
<name>A0A841TXP0_9BACL</name>